<dbReference type="AlphaFoldDB" id="A0A1H6WYN6"/>
<evidence type="ECO:0000313" key="1">
    <source>
        <dbReference type="EMBL" id="SEJ21959.1"/>
    </source>
</evidence>
<evidence type="ECO:0000313" key="2">
    <source>
        <dbReference type="Proteomes" id="UP000199702"/>
    </source>
</evidence>
<proteinExistence type="predicted"/>
<keyword evidence="2" id="KW-1185">Reference proteome</keyword>
<dbReference type="Proteomes" id="UP000199702">
    <property type="component" value="Unassembled WGS sequence"/>
</dbReference>
<accession>A0A1H6WYN6</accession>
<dbReference type="EMBL" id="FNYA01000007">
    <property type="protein sequence ID" value="SEJ21959.1"/>
    <property type="molecule type" value="Genomic_DNA"/>
</dbReference>
<protein>
    <submittedName>
        <fullName evidence="1">Uncharacterized protein</fullName>
    </submittedName>
</protein>
<reference evidence="2" key="1">
    <citation type="submission" date="2016-10" db="EMBL/GenBank/DDBJ databases">
        <authorList>
            <person name="Varghese N."/>
            <person name="Submissions S."/>
        </authorList>
    </citation>
    <scope>NUCLEOTIDE SEQUENCE [LARGE SCALE GENOMIC DNA]</scope>
    <source>
        <strain evidence="2">DSM 17934</strain>
    </source>
</reference>
<dbReference type="STRING" id="402734.SAMN05660918_2698"/>
<name>A0A1H6WYN6_9FLAO</name>
<sequence>MKPEMKKLLLLTAFFTINFINAQVGIGTTIIENGVELQIESNNRGLLIPRVVLTSTSIAAPVGPTPIATGILIYNTATAGTGITSVTPGFYYWSGTEWIALKATAGQNWSLTGNAGTSPGTQYLGTSDNQNFQIKTNNTLRMTVENDGQVIVGTGTAQANTLTTINAGATQIGLFVNSSNSARTIRALNATNTMFVIDGGNLDANGGRGVIGISANLAANATSTVMGVLGVAGRTTFTELPGESIGTSGQGTTGIFARGVGKGTGVDYNAGYFEYDQDDNLSTSNGPFARIAGKDVDYFTGGTAARRDVTYGGYFDANTSTTDFVFVGARNNGTSYKVLGGGSVSTMVKDDEGNNRILHATETPEILFEDFGTGKLANGEAYISIDKLLSKHIYMDEKHPMKVFIQLEGDCNGVFVTEKTLEGFKVKELAKGKSNVAFSWNLVANRADVVNKNGKVESKHVDVRFPIGPNKLDTEKQVEKKYEINERELK</sequence>
<gene>
    <name evidence="1" type="ORF">SAMN05660918_2698</name>
</gene>
<organism evidence="1 2">
    <name type="scientific">Flavobacterium terrigena</name>
    <dbReference type="NCBI Taxonomy" id="402734"/>
    <lineage>
        <taxon>Bacteria</taxon>
        <taxon>Pseudomonadati</taxon>
        <taxon>Bacteroidota</taxon>
        <taxon>Flavobacteriia</taxon>
        <taxon>Flavobacteriales</taxon>
        <taxon>Flavobacteriaceae</taxon>
        <taxon>Flavobacterium</taxon>
    </lineage>
</organism>